<proteinExistence type="predicted"/>
<dbReference type="RefSeq" id="XP_014656068.1">
    <property type="nucleotide sequence ID" value="XM_014800582.1"/>
</dbReference>
<evidence type="ECO:0000313" key="2">
    <source>
        <dbReference type="Proteomes" id="UP000053758"/>
    </source>
</evidence>
<reference evidence="2" key="1">
    <citation type="journal article" date="2014" name="Genome Announc.">
        <title>Draft Genome Sequence of the Yeast Pseudozyma antarctica Type Strain JCM10317, a Producer of the Glycolipid Biosurfactants, Mannosylerythritol Lipids.</title>
        <authorList>
            <person name="Saika A."/>
            <person name="Koike H."/>
            <person name="Hori T."/>
            <person name="Fukuoka T."/>
            <person name="Sato S."/>
            <person name="Habe H."/>
            <person name="Kitamoto D."/>
            <person name="Morita T."/>
        </authorList>
    </citation>
    <scope>NUCLEOTIDE SEQUENCE [LARGE SCALE GENOMIC DNA]</scope>
    <source>
        <strain evidence="2">JCM 10317</strain>
    </source>
</reference>
<dbReference type="EMBL" id="DF830077">
    <property type="protein sequence ID" value="GAK65906.1"/>
    <property type="molecule type" value="Genomic_DNA"/>
</dbReference>
<accession>A0A081CGW0</accession>
<sequence>MPPSSPQLPQHSRTLLEQHAKMQSRQLFTLLWFALVATSIKAYLIEPTKLVWEAGMPIEDAIEGLKGHVAEAMQSNRQLKAPHLDAFPQFFRDMNLINRMSGRHARYPITGLEWNTWYEGELRRIHADGQAYQRSVAETHAAAARLPRDGRLP</sequence>
<name>A0A081CGW0_PSEA2</name>
<keyword evidence="2" id="KW-1185">Reference proteome</keyword>
<dbReference type="AlphaFoldDB" id="A0A081CGW0"/>
<organism evidence="1 2">
    <name type="scientific">Pseudozyma antarctica</name>
    <name type="common">Yeast</name>
    <name type="synonym">Candida antarctica</name>
    <dbReference type="NCBI Taxonomy" id="84753"/>
    <lineage>
        <taxon>Eukaryota</taxon>
        <taxon>Fungi</taxon>
        <taxon>Dikarya</taxon>
        <taxon>Basidiomycota</taxon>
        <taxon>Ustilaginomycotina</taxon>
        <taxon>Ustilaginomycetes</taxon>
        <taxon>Ustilaginales</taxon>
        <taxon>Ustilaginaceae</taxon>
        <taxon>Moesziomyces</taxon>
    </lineage>
</organism>
<dbReference type="Proteomes" id="UP000053758">
    <property type="component" value="Unassembled WGS sequence"/>
</dbReference>
<dbReference type="GeneID" id="26304856"/>
<dbReference type="HOGENOM" id="CLU_144271_0_0_1"/>
<evidence type="ECO:0000313" key="1">
    <source>
        <dbReference type="EMBL" id="GAK65906.1"/>
    </source>
</evidence>
<protein>
    <submittedName>
        <fullName evidence="1">Uncharacterized protein</fullName>
    </submittedName>
</protein>
<gene>
    <name evidence="1" type="ORF">PAN0_010c4128</name>
</gene>